<dbReference type="Pfam" id="PF00884">
    <property type="entry name" value="Sulfatase"/>
    <property type="match status" value="1"/>
</dbReference>
<dbReference type="Gene3D" id="3.40.720.10">
    <property type="entry name" value="Alkaline Phosphatase, subunit A"/>
    <property type="match status" value="1"/>
</dbReference>
<protein>
    <submittedName>
        <fullName evidence="3">Sulfatase-like hydrolase/transferase</fullName>
    </submittedName>
</protein>
<feature type="transmembrane region" description="Helical" evidence="1">
    <location>
        <begin position="232"/>
        <end position="250"/>
    </location>
</feature>
<name>A0ABU8XB07_9BURK</name>
<proteinExistence type="predicted"/>
<dbReference type="CDD" id="cd16015">
    <property type="entry name" value="LTA_synthase"/>
    <property type="match status" value="1"/>
</dbReference>
<feature type="transmembrane region" description="Helical" evidence="1">
    <location>
        <begin position="32"/>
        <end position="52"/>
    </location>
</feature>
<accession>A0ABU8XB07</accession>
<keyword evidence="1" id="KW-0472">Membrane</keyword>
<evidence type="ECO:0000313" key="3">
    <source>
        <dbReference type="EMBL" id="MEJ8856963.1"/>
    </source>
</evidence>
<evidence type="ECO:0000256" key="1">
    <source>
        <dbReference type="SAM" id="Phobius"/>
    </source>
</evidence>
<reference evidence="3 4" key="1">
    <citation type="submission" date="2024-03" db="EMBL/GenBank/DDBJ databases">
        <title>Novel species of the genus Variovorax.</title>
        <authorList>
            <person name="Liu Q."/>
            <person name="Xin Y.-H."/>
        </authorList>
    </citation>
    <scope>NUCLEOTIDE SEQUENCE [LARGE SCALE GENOMIC DNA]</scope>
    <source>
        <strain evidence="3 4">KACC 18901</strain>
    </source>
</reference>
<gene>
    <name evidence="3" type="ORF">WKW79_20475</name>
</gene>
<feature type="domain" description="Sulfatase N-terminal" evidence="2">
    <location>
        <begin position="347"/>
        <end position="636"/>
    </location>
</feature>
<dbReference type="Proteomes" id="UP001367030">
    <property type="component" value="Unassembled WGS sequence"/>
</dbReference>
<feature type="transmembrane region" description="Helical" evidence="1">
    <location>
        <begin position="262"/>
        <end position="282"/>
    </location>
</feature>
<feature type="transmembrane region" description="Helical" evidence="1">
    <location>
        <begin position="179"/>
        <end position="202"/>
    </location>
</feature>
<dbReference type="EMBL" id="JBBKZS010000008">
    <property type="protein sequence ID" value="MEJ8856963.1"/>
    <property type="molecule type" value="Genomic_DNA"/>
</dbReference>
<evidence type="ECO:0000313" key="4">
    <source>
        <dbReference type="Proteomes" id="UP001367030"/>
    </source>
</evidence>
<organism evidence="3 4">
    <name type="scientific">Variovorax robiniae</name>
    <dbReference type="NCBI Taxonomy" id="1836199"/>
    <lineage>
        <taxon>Bacteria</taxon>
        <taxon>Pseudomonadati</taxon>
        <taxon>Pseudomonadota</taxon>
        <taxon>Betaproteobacteria</taxon>
        <taxon>Burkholderiales</taxon>
        <taxon>Comamonadaceae</taxon>
        <taxon>Variovorax</taxon>
    </lineage>
</organism>
<keyword evidence="1" id="KW-1133">Transmembrane helix</keyword>
<dbReference type="InterPro" id="IPR052701">
    <property type="entry name" value="GAG_Ulvan_Degrading_Sulfatases"/>
</dbReference>
<keyword evidence="1" id="KW-0812">Transmembrane</keyword>
<feature type="transmembrane region" description="Helical" evidence="1">
    <location>
        <begin position="72"/>
        <end position="91"/>
    </location>
</feature>
<dbReference type="RefSeq" id="WP_340337032.1">
    <property type="nucleotide sequence ID" value="NZ_JBBKZS010000008.1"/>
</dbReference>
<feature type="transmembrane region" description="Helical" evidence="1">
    <location>
        <begin position="103"/>
        <end position="123"/>
    </location>
</feature>
<dbReference type="InterPro" id="IPR000917">
    <property type="entry name" value="Sulfatase_N"/>
</dbReference>
<comment type="caution">
    <text evidence="3">The sequence shown here is derived from an EMBL/GenBank/DDBJ whole genome shotgun (WGS) entry which is preliminary data.</text>
</comment>
<dbReference type="PANTHER" id="PTHR43751:SF3">
    <property type="entry name" value="SULFATASE N-TERMINAL DOMAIN-CONTAINING PROTEIN"/>
    <property type="match status" value="1"/>
</dbReference>
<dbReference type="SUPFAM" id="SSF53649">
    <property type="entry name" value="Alkaline phosphatase-like"/>
    <property type="match status" value="1"/>
</dbReference>
<dbReference type="PANTHER" id="PTHR43751">
    <property type="entry name" value="SULFATASE"/>
    <property type="match status" value="1"/>
</dbReference>
<evidence type="ECO:0000259" key="2">
    <source>
        <dbReference type="Pfam" id="PF00884"/>
    </source>
</evidence>
<dbReference type="InterPro" id="IPR017850">
    <property type="entry name" value="Alkaline_phosphatase_core_sf"/>
</dbReference>
<keyword evidence="4" id="KW-1185">Reference proteome</keyword>
<sequence length="746" mass="81875">MSISHSGAHVRPASAGEAPSISMAQRMGPWKLACLLVIPLAAWLVVAKTLLVMDGFNGVPKGDLSLKAIAGWLAWFQPLRFLAALFVGWCVQRLFFRRHRWVILPVALAVMLGLAFVFTLRQPGTSVLPVLARWAGTAVANCWALLICLWRDVLSMAATVLVFGTVIRLAPRSAHAGTVTVLQFVVVVLCALVGVDLAYQFATGQPANTMVLLFALQNAQDMVPLVKSETTFFRLLGLLGGVVLALAWAWRTRALVRQPVATGPRVYAGGAVALAGTLALLLPTPSPAQMEVHRYAESSLIVLAKTALPSAASEAEANVDKEFRRTGRPPWYSAGLTFKATDKTQRKNVVIVMMESVRAQSSTVTAPKLPTMPFLKRLADEGLMVEDMSVVSPRTTMAWVSVLDGQYPLANQGMARWAAANEKQLRIRSLPLALRDAGYATSFFTPTDIQFLSDPQVIRSFGFDLVQAERDLAKPGDEWPTYFGIADEKIIDPIMAWTATQVQAKRPFMTTIMTNVGHHDFRTPSTWKKIQFEGVSNSSLQAYYNCLAYIDSVLAQLMDGYRKLGVLDDTIFVILGDHGVLLDEHDAKQSFNILYEEGVRIPFVIYAPGLPGLKGSRVQGARQQIDILPTIAELLGFRVEGARLPGLSLLAPVDPNRDLYFTSSISGSMLGTRRGMRKYHYPLDGSPILTFDLDKDPFEAAPVQNVPEAELAQARTRMLEWRERATLSMFARPDPSAGPDAPWLDK</sequence>